<dbReference type="EMBL" id="JBHUGZ010000012">
    <property type="protein sequence ID" value="MFD1984678.1"/>
    <property type="molecule type" value="Genomic_DNA"/>
</dbReference>
<dbReference type="InterPro" id="IPR003653">
    <property type="entry name" value="Peptidase_C48_C"/>
</dbReference>
<gene>
    <name evidence="7" type="ORF">ACFSOZ_19190</name>
</gene>
<feature type="region of interest" description="Disordered" evidence="5">
    <location>
        <begin position="139"/>
        <end position="171"/>
    </location>
</feature>
<keyword evidence="4" id="KW-0238">DNA-binding</keyword>
<proteinExistence type="predicted"/>
<keyword evidence="8" id="KW-1185">Reference proteome</keyword>
<dbReference type="Gene3D" id="1.10.150.130">
    <property type="match status" value="1"/>
</dbReference>
<feature type="region of interest" description="Disordered" evidence="5">
    <location>
        <begin position="644"/>
        <end position="878"/>
    </location>
</feature>
<evidence type="ECO:0000259" key="6">
    <source>
        <dbReference type="PROSITE" id="PS50600"/>
    </source>
</evidence>
<reference evidence="8" key="1">
    <citation type="journal article" date="2019" name="Int. J. Syst. Evol. Microbiol.">
        <title>The Global Catalogue of Microorganisms (GCM) 10K type strain sequencing project: providing services to taxonomists for standard genome sequencing and annotation.</title>
        <authorList>
            <consortium name="The Broad Institute Genomics Platform"/>
            <consortium name="The Broad Institute Genome Sequencing Center for Infectious Disease"/>
            <person name="Wu L."/>
            <person name="Ma J."/>
        </authorList>
    </citation>
    <scope>NUCLEOTIDE SEQUENCE [LARGE SCALE GENOMIC DNA]</scope>
    <source>
        <strain evidence="8">CGMCC 1.16225</strain>
    </source>
</reference>
<keyword evidence="1" id="KW-0645">Protease</keyword>
<evidence type="ECO:0000256" key="1">
    <source>
        <dbReference type="ARBA" id="ARBA00022670"/>
    </source>
</evidence>
<protein>
    <submittedName>
        <fullName evidence="7">Ulp1 family isopeptidase</fullName>
    </submittedName>
</protein>
<name>A0ABW4UB25_9HYPH</name>
<organism evidence="7 8">
    <name type="scientific">Mesorhizobium newzealandense</name>
    <dbReference type="NCBI Taxonomy" id="1300302"/>
    <lineage>
        <taxon>Bacteria</taxon>
        <taxon>Pseudomonadati</taxon>
        <taxon>Pseudomonadota</taxon>
        <taxon>Alphaproteobacteria</taxon>
        <taxon>Hyphomicrobiales</taxon>
        <taxon>Phyllobacteriaceae</taxon>
        <taxon>Mesorhizobium</taxon>
    </lineage>
</organism>
<feature type="domain" description="Ubiquitin-like protease family profile" evidence="6">
    <location>
        <begin position="1011"/>
        <end position="1174"/>
    </location>
</feature>
<dbReference type="PROSITE" id="PS50600">
    <property type="entry name" value="ULP_PROTEASE"/>
    <property type="match status" value="1"/>
</dbReference>
<comment type="caution">
    <text evidence="7">The sequence shown here is derived from an EMBL/GenBank/DDBJ whole genome shotgun (WGS) entry which is preliminary data.</text>
</comment>
<dbReference type="PANTHER" id="PTHR46468">
    <property type="entry name" value="SENTRIN-SPECIFIC PROTEASE 8"/>
    <property type="match status" value="1"/>
</dbReference>
<keyword evidence="3" id="KW-0788">Thiol protease</keyword>
<dbReference type="Pfam" id="PF02902">
    <property type="entry name" value="Peptidase_C48"/>
    <property type="match status" value="1"/>
</dbReference>
<dbReference type="Gene3D" id="3.40.395.10">
    <property type="entry name" value="Adenoviral Proteinase, Chain A"/>
    <property type="match status" value="1"/>
</dbReference>
<evidence type="ECO:0000313" key="7">
    <source>
        <dbReference type="EMBL" id="MFD1984678.1"/>
    </source>
</evidence>
<dbReference type="InterPro" id="IPR038765">
    <property type="entry name" value="Papain-like_cys_pep_sf"/>
</dbReference>
<dbReference type="InterPro" id="IPR010998">
    <property type="entry name" value="Integrase_recombinase_N"/>
</dbReference>
<dbReference type="SUPFAM" id="SSF54001">
    <property type="entry name" value="Cysteine proteinases"/>
    <property type="match status" value="1"/>
</dbReference>
<accession>A0ABW4UB25</accession>
<sequence>MFDHRKVFEAAILSHLTRQFYLIKESGMESNHDPFNTNAWMHQYAALQEQQRARQKSDNKPAGQASFERQLSDLQLSSPDESSGDAGSPDTRSAVAHGSIQRTNVGGSMRMPPHSSLLDNSVSSTRYSVDIPRVHLGSAAKASQSDLRDRPFSSTRYTAPSEARLAARTKDSKSRGLFSRIKSGLGKAFGGSRHEKSSGGSLSYVIHSEPRMDFAKRSRQSDADLSLIEEFKVALVGENRKPKTIDNYVTALRMFSEFLQPEGVTLEKLLGDADLLKAKKDDFAKVASANSRNHLGGALDVLQRFRAGNPISAPAWVDTQDQPMHPQDKRMIRQFEEAVKAYNGGSGRRAGRVPAPTIKSNVQALRAFARWLLKENKGPLTTRAFNEPKSLALDIEEYTATGGDHRDRLDAALSHLRRLGAEGLQAVGAGPRLMGREILHPYPEDAPTIDGLQDEAWANLGPDATRAKKAPASTMASKLRSFSDWLQRESRGSIMSRISGNSRQKASLDADYKNYVKTTNRTASFDKLRKYLGNAYTDDVSIIDGLVSDDLSKLGSDLASQNRKKTIQNTASYQRSFSDWLQSTGRESIVSRINGTERQRRSLNADYRDFTKATGRTGLNLKKLGQYLRVVEANRALGVAFPEQPSREPRLAGSSPSWSPHVPSGFDPSEWPTPGGPQAGRHETAVSSSTWSPRLPSDFDLNEWPTPEGPQAGRHETAVSSSTWSPRVPSDFDLNEWPTREGPQAGRHETAVSSSTWSPRMPSDFDLNEWPTPEGPQAGRDETAVSSSTWSPRMPSDFDLNEWPTPEGPQAGRDETAVSSSTWSPRMPSDFDLNEWPTPEGPQAGRHETAVSSSTWSPRVPPDSEASMRPTPEGAPARSSEIYRGLHSFVDLPSTPQETRDDAQSAQVPGPAASPPFFIGPSGEPLELEDIGYLVGEDWQHGSQPVPDFLLDVLDNKMLLPSPRMVPRPVSINGETYSITLGPRGRRDAQFIHHPRPSSVPDAQIGASATSASSHDRGRVLGAREWLGDDHIQRDYEFVAQELRGTNPDLAARTRFVDPLIAFQLNHGADSDALRAFHRIVHDRNGNDTADFLFLPVNNASAIREGDHWSLLLVDRRNQERPVAYHYDSLRGHNDEPAARLAARLGADLQDASMAQQKNGYDCGVFAVDGTRALVRRLAGRRQADLRNLDNLVADRRALQNRLRG</sequence>
<evidence type="ECO:0000313" key="8">
    <source>
        <dbReference type="Proteomes" id="UP001597405"/>
    </source>
</evidence>
<dbReference type="InterPro" id="IPR044613">
    <property type="entry name" value="Nep1/2-like"/>
</dbReference>
<dbReference type="RefSeq" id="WP_379100437.1">
    <property type="nucleotide sequence ID" value="NZ_JBHUGZ010000012.1"/>
</dbReference>
<evidence type="ECO:0000256" key="4">
    <source>
        <dbReference type="ARBA" id="ARBA00023125"/>
    </source>
</evidence>
<feature type="region of interest" description="Disordered" evidence="5">
    <location>
        <begin position="74"/>
        <end position="96"/>
    </location>
</feature>
<dbReference type="Proteomes" id="UP001597405">
    <property type="component" value="Unassembled WGS sequence"/>
</dbReference>
<keyword evidence="2" id="KW-0378">Hydrolase</keyword>
<feature type="region of interest" description="Disordered" evidence="5">
    <location>
        <begin position="891"/>
        <end position="920"/>
    </location>
</feature>
<evidence type="ECO:0000256" key="3">
    <source>
        <dbReference type="ARBA" id="ARBA00022807"/>
    </source>
</evidence>
<evidence type="ECO:0000256" key="2">
    <source>
        <dbReference type="ARBA" id="ARBA00022801"/>
    </source>
</evidence>
<dbReference type="PANTHER" id="PTHR46468:SF1">
    <property type="entry name" value="SENTRIN-SPECIFIC PROTEASE 8"/>
    <property type="match status" value="1"/>
</dbReference>
<evidence type="ECO:0000256" key="5">
    <source>
        <dbReference type="SAM" id="MobiDB-lite"/>
    </source>
</evidence>